<feature type="region of interest" description="Disordered" evidence="1">
    <location>
        <begin position="143"/>
        <end position="207"/>
    </location>
</feature>
<accession>A0A6P0C9C3</accession>
<proteinExistence type="predicted"/>
<protein>
    <submittedName>
        <fullName evidence="2">Uncharacterized protein</fullName>
    </submittedName>
</protein>
<evidence type="ECO:0000313" key="3">
    <source>
        <dbReference type="Proteomes" id="UP000468591"/>
    </source>
</evidence>
<sequence>MTVLNFSLSGDVVIQVTITEMLNNALQFDLVVTSETGSIGDLNGLFFDVADESLLDGMTATGADVTGMIFKANDVTKVDNYNNIRGELLQDLGKFDGGVQFGTAGIAEDDIRETSFILDHDSVDLTVDLFLGMDFAARLTSVGPEGGARDGSSKIGGQAPTEPDDGGGTGDPGDGGGTGGPGDGGGTGGPGDGGGTGDPDTVNIANDDSMTVSKNEGFSDFGLADPLDNFAFGLLDNDTADGALYTGTITAVAGQTFTDGMIVTGSGGGLLMVNADGTIDFSANGEFDALAVGESAFTQFVYAIEGGDEAILTVEVFGDEFGGGGGVGIIGITSTETDIG</sequence>
<gene>
    <name evidence="2" type="ORF">GV827_00875</name>
</gene>
<keyword evidence="3" id="KW-1185">Reference proteome</keyword>
<dbReference type="Proteomes" id="UP000468591">
    <property type="component" value="Unassembled WGS sequence"/>
</dbReference>
<dbReference type="AlphaFoldDB" id="A0A6P0C9C3"/>
<comment type="caution">
    <text evidence="2">The sequence shown here is derived from an EMBL/GenBank/DDBJ whole genome shotgun (WGS) entry which is preliminary data.</text>
</comment>
<name>A0A6P0C9C3_9RHOB</name>
<reference evidence="2 3" key="1">
    <citation type="submission" date="2020-01" db="EMBL/GenBank/DDBJ databases">
        <title>Sulfitobacter sediminilitoris sp. nov., isolated from a tidal flat.</title>
        <authorList>
            <person name="Park S."/>
            <person name="Yoon J.-H."/>
        </authorList>
    </citation>
    <scope>NUCLEOTIDE SEQUENCE [LARGE SCALE GENOMIC DNA]</scope>
    <source>
        <strain evidence="2 3">JBTF-M27</strain>
    </source>
</reference>
<feature type="compositionally biased region" description="Gly residues" evidence="1">
    <location>
        <begin position="166"/>
        <end position="197"/>
    </location>
</feature>
<dbReference type="EMBL" id="JAABNT010000001">
    <property type="protein sequence ID" value="NEK20954.1"/>
    <property type="molecule type" value="Genomic_DNA"/>
</dbReference>
<dbReference type="RefSeq" id="WP_164351805.1">
    <property type="nucleotide sequence ID" value="NZ_JAABNT010000001.1"/>
</dbReference>
<organism evidence="2 3">
    <name type="scientific">Sulfitobacter sediminilitoris</name>
    <dbReference type="NCBI Taxonomy" id="2698830"/>
    <lineage>
        <taxon>Bacteria</taxon>
        <taxon>Pseudomonadati</taxon>
        <taxon>Pseudomonadota</taxon>
        <taxon>Alphaproteobacteria</taxon>
        <taxon>Rhodobacterales</taxon>
        <taxon>Roseobacteraceae</taxon>
        <taxon>Sulfitobacter</taxon>
    </lineage>
</organism>
<evidence type="ECO:0000256" key="1">
    <source>
        <dbReference type="SAM" id="MobiDB-lite"/>
    </source>
</evidence>
<evidence type="ECO:0000313" key="2">
    <source>
        <dbReference type="EMBL" id="NEK20954.1"/>
    </source>
</evidence>